<gene>
    <name evidence="2" type="ORF">E4U03_11330</name>
</gene>
<evidence type="ECO:0000256" key="1">
    <source>
        <dbReference type="SAM" id="MobiDB-lite"/>
    </source>
</evidence>
<name>A0A4Y9F1I4_9MICC</name>
<evidence type="ECO:0000313" key="2">
    <source>
        <dbReference type="EMBL" id="TFU20540.1"/>
    </source>
</evidence>
<accession>A0A4Y9F1I4</accession>
<organism evidence="2 3">
    <name type="scientific">Rothia nasimurium</name>
    <dbReference type="NCBI Taxonomy" id="85336"/>
    <lineage>
        <taxon>Bacteria</taxon>
        <taxon>Bacillati</taxon>
        <taxon>Actinomycetota</taxon>
        <taxon>Actinomycetes</taxon>
        <taxon>Micrococcales</taxon>
        <taxon>Micrococcaceae</taxon>
        <taxon>Rothia</taxon>
    </lineage>
</organism>
<dbReference type="EMBL" id="SPQC01000055">
    <property type="protein sequence ID" value="TFU20540.1"/>
    <property type="molecule type" value="Genomic_DNA"/>
</dbReference>
<proteinExistence type="predicted"/>
<evidence type="ECO:0000313" key="3">
    <source>
        <dbReference type="Proteomes" id="UP000297951"/>
    </source>
</evidence>
<feature type="region of interest" description="Disordered" evidence="1">
    <location>
        <begin position="50"/>
        <end position="83"/>
    </location>
</feature>
<dbReference type="AlphaFoldDB" id="A0A4Y9F1I4"/>
<dbReference type="Proteomes" id="UP000297951">
    <property type="component" value="Unassembled WGS sequence"/>
</dbReference>
<protein>
    <submittedName>
        <fullName evidence="2">Uncharacterized protein</fullName>
    </submittedName>
</protein>
<comment type="caution">
    <text evidence="2">The sequence shown here is derived from an EMBL/GenBank/DDBJ whole genome shotgun (WGS) entry which is preliminary data.</text>
</comment>
<reference evidence="2 3" key="1">
    <citation type="submission" date="2019-03" db="EMBL/GenBank/DDBJ databases">
        <title>Diversity of the mouse oral microbiome.</title>
        <authorList>
            <person name="Joseph S."/>
            <person name="Aduse-Opoku J."/>
            <person name="Curtis M."/>
            <person name="Wade W."/>
            <person name="Hashim A."/>
        </authorList>
    </citation>
    <scope>NUCLEOTIDE SEQUENCE [LARGE SCALE GENOMIC DNA]</scope>
    <source>
        <strain evidence="3">irhom_31</strain>
    </source>
</reference>
<dbReference type="RefSeq" id="WP_135013838.1">
    <property type="nucleotide sequence ID" value="NZ_JADGLK010000055.1"/>
</dbReference>
<sequence>MERLAQDPRSRWRATASGDETWWEYDETNRRLDDVIDMLRVLNHTVAQVNSPKKVREPQLVPRPGSNPKASQPLSLDDVSNFF</sequence>